<evidence type="ECO:0000256" key="7">
    <source>
        <dbReference type="ARBA" id="ARBA00023136"/>
    </source>
</evidence>
<evidence type="ECO:0000256" key="10">
    <source>
        <dbReference type="SAM" id="MobiDB-lite"/>
    </source>
</evidence>
<organism evidence="12 13">
    <name type="scientific">Microthyrium microscopicum</name>
    <dbReference type="NCBI Taxonomy" id="703497"/>
    <lineage>
        <taxon>Eukaryota</taxon>
        <taxon>Fungi</taxon>
        <taxon>Dikarya</taxon>
        <taxon>Ascomycota</taxon>
        <taxon>Pezizomycotina</taxon>
        <taxon>Dothideomycetes</taxon>
        <taxon>Dothideomycetes incertae sedis</taxon>
        <taxon>Microthyriales</taxon>
        <taxon>Microthyriaceae</taxon>
        <taxon>Microthyrium</taxon>
    </lineage>
</organism>
<comment type="subcellular location">
    <subcellularLocation>
        <location evidence="1">Endoplasmic reticulum membrane</location>
        <topology evidence="1">Single-pass type II membrane protein</topology>
    </subcellularLocation>
</comment>
<sequence>MHSALVRVQNTFGFFTTVASFVAFFIALSAIVTPQTPKADLTLRNVQVARGRPHYYSSKHEEYAHIRFNLDMDLRSLFTWNTKQVFAYVTATYPSTSPNEPPSRAIIWDAILPGKLEPWHQNQYIHPGPPPIPKGRRRAPPAGRIYALKETPGKLRLKGQKPKYVITDHTGKISSRSNVTLELGFNVQPWVGALLWSRPFDLGMWKTTEGGKSEAFDFPAIKGEKPPGLDTVRGGEGNRGKPA</sequence>
<keyword evidence="4 9" id="KW-0256">Endoplasmic reticulum</keyword>
<dbReference type="GO" id="GO:0005787">
    <property type="term" value="C:signal peptidase complex"/>
    <property type="evidence" value="ECO:0007669"/>
    <property type="project" value="UniProtKB-UniRule"/>
</dbReference>
<dbReference type="AlphaFoldDB" id="A0A6A6URZ1"/>
<evidence type="ECO:0000313" key="13">
    <source>
        <dbReference type="Proteomes" id="UP000799302"/>
    </source>
</evidence>
<dbReference type="Pfam" id="PF04573">
    <property type="entry name" value="SPC22"/>
    <property type="match status" value="2"/>
</dbReference>
<comment type="similarity">
    <text evidence="2 9">Belongs to the SPCS3 family.</text>
</comment>
<reference evidence="12" key="1">
    <citation type="journal article" date="2020" name="Stud. Mycol.">
        <title>101 Dothideomycetes genomes: a test case for predicting lifestyles and emergence of pathogens.</title>
        <authorList>
            <person name="Haridas S."/>
            <person name="Albert R."/>
            <person name="Binder M."/>
            <person name="Bloem J."/>
            <person name="Labutti K."/>
            <person name="Salamov A."/>
            <person name="Andreopoulos B."/>
            <person name="Baker S."/>
            <person name="Barry K."/>
            <person name="Bills G."/>
            <person name="Bluhm B."/>
            <person name="Cannon C."/>
            <person name="Castanera R."/>
            <person name="Culley D."/>
            <person name="Daum C."/>
            <person name="Ezra D."/>
            <person name="Gonzalez J."/>
            <person name="Henrissat B."/>
            <person name="Kuo A."/>
            <person name="Liang C."/>
            <person name="Lipzen A."/>
            <person name="Lutzoni F."/>
            <person name="Magnuson J."/>
            <person name="Mondo S."/>
            <person name="Nolan M."/>
            <person name="Ohm R."/>
            <person name="Pangilinan J."/>
            <person name="Park H.-J."/>
            <person name="Ramirez L."/>
            <person name="Alfaro M."/>
            <person name="Sun H."/>
            <person name="Tritt A."/>
            <person name="Yoshinaga Y."/>
            <person name="Zwiers L.-H."/>
            <person name="Turgeon B."/>
            <person name="Goodwin S."/>
            <person name="Spatafora J."/>
            <person name="Crous P."/>
            <person name="Grigoriev I."/>
        </authorList>
    </citation>
    <scope>NUCLEOTIDE SEQUENCE</scope>
    <source>
        <strain evidence="12">CBS 115976</strain>
    </source>
</reference>
<keyword evidence="3 11" id="KW-0812">Transmembrane</keyword>
<evidence type="ECO:0000256" key="9">
    <source>
        <dbReference type="PIRNR" id="PIRNR016089"/>
    </source>
</evidence>
<proteinExistence type="inferred from homology"/>
<evidence type="ECO:0000256" key="3">
    <source>
        <dbReference type="ARBA" id="ARBA00022692"/>
    </source>
</evidence>
<evidence type="ECO:0000256" key="11">
    <source>
        <dbReference type="SAM" id="Phobius"/>
    </source>
</evidence>
<dbReference type="InterPro" id="IPR007653">
    <property type="entry name" value="SPC3"/>
</dbReference>
<dbReference type="PIRSF" id="PIRSF016089">
    <property type="entry name" value="SPC22"/>
    <property type="match status" value="1"/>
</dbReference>
<keyword evidence="5" id="KW-0735">Signal-anchor</keyword>
<evidence type="ECO:0000313" key="12">
    <source>
        <dbReference type="EMBL" id="KAF2673838.1"/>
    </source>
</evidence>
<accession>A0A6A6URZ1</accession>
<dbReference type="OrthoDB" id="10261524at2759"/>
<evidence type="ECO:0000256" key="8">
    <source>
        <dbReference type="ARBA" id="ARBA00045670"/>
    </source>
</evidence>
<dbReference type="EMBL" id="MU004231">
    <property type="protein sequence ID" value="KAF2673838.1"/>
    <property type="molecule type" value="Genomic_DNA"/>
</dbReference>
<keyword evidence="6 11" id="KW-1133">Transmembrane helix</keyword>
<keyword evidence="7 9" id="KW-0472">Membrane</keyword>
<evidence type="ECO:0000256" key="4">
    <source>
        <dbReference type="ARBA" id="ARBA00022824"/>
    </source>
</evidence>
<dbReference type="GO" id="GO:0006465">
    <property type="term" value="P:signal peptide processing"/>
    <property type="evidence" value="ECO:0007669"/>
    <property type="project" value="UniProtKB-UniRule"/>
</dbReference>
<name>A0A6A6URZ1_9PEZI</name>
<evidence type="ECO:0000256" key="2">
    <source>
        <dbReference type="ARBA" id="ARBA00009289"/>
    </source>
</evidence>
<dbReference type="Proteomes" id="UP000799302">
    <property type="component" value="Unassembled WGS sequence"/>
</dbReference>
<dbReference type="PANTHER" id="PTHR12804:SF0">
    <property type="entry name" value="SIGNAL PEPTIDASE COMPLEX SUBUNIT 3"/>
    <property type="match status" value="1"/>
</dbReference>
<keyword evidence="13" id="KW-1185">Reference proteome</keyword>
<feature type="transmembrane region" description="Helical" evidence="11">
    <location>
        <begin position="12"/>
        <end position="32"/>
    </location>
</feature>
<evidence type="ECO:0000256" key="1">
    <source>
        <dbReference type="ARBA" id="ARBA00004648"/>
    </source>
</evidence>
<dbReference type="GO" id="GO:0045047">
    <property type="term" value="P:protein targeting to ER"/>
    <property type="evidence" value="ECO:0007669"/>
    <property type="project" value="TreeGrafter"/>
</dbReference>
<feature type="region of interest" description="Disordered" evidence="10">
    <location>
        <begin position="217"/>
        <end position="243"/>
    </location>
</feature>
<evidence type="ECO:0000256" key="6">
    <source>
        <dbReference type="ARBA" id="ARBA00022989"/>
    </source>
</evidence>
<dbReference type="PANTHER" id="PTHR12804">
    <property type="entry name" value="MICROSOMAL SIGNAL PEPTIDASE 23 KD SUBUNIT SPC22/23"/>
    <property type="match status" value="1"/>
</dbReference>
<protein>
    <recommendedName>
        <fullName evidence="9">Signal peptidase subunit 3</fullName>
    </recommendedName>
</protein>
<comment type="function">
    <text evidence="8">Essential component of the signal peptidase complex (SPC) which catalyzes the cleavage of N-terminal signal sequences from nascent proteins as they are translocated into the lumen of the endoplasmic reticulum. Essential for the SPC catalytic activity, possibly by stabilizing and positioning the active center of the complex close to the lumenal surface. Essential for viability.</text>
</comment>
<gene>
    <name evidence="12" type="ORF">BT63DRAFT_437438</name>
</gene>
<evidence type="ECO:0000256" key="5">
    <source>
        <dbReference type="ARBA" id="ARBA00022968"/>
    </source>
</evidence>